<dbReference type="KEGG" id="bbel:109481760"/>
<name>A0A6P5A995_BRABE</name>
<dbReference type="OrthoDB" id="9909359at2759"/>
<dbReference type="InterPro" id="IPR043502">
    <property type="entry name" value="DNA/RNA_pol_sf"/>
</dbReference>
<evidence type="ECO:0000313" key="4">
    <source>
        <dbReference type="RefSeq" id="XP_019639912.1"/>
    </source>
</evidence>
<dbReference type="PANTHER" id="PTHR19446">
    <property type="entry name" value="REVERSE TRANSCRIPTASES"/>
    <property type="match status" value="1"/>
</dbReference>
<dbReference type="Pfam" id="PF00078">
    <property type="entry name" value="RVT_1"/>
    <property type="match status" value="1"/>
</dbReference>
<dbReference type="GeneID" id="109481760"/>
<feature type="compositionally biased region" description="Basic and acidic residues" evidence="1">
    <location>
        <begin position="242"/>
        <end position="267"/>
    </location>
</feature>
<accession>A0A6P5A995</accession>
<dbReference type="InterPro" id="IPR000477">
    <property type="entry name" value="RT_dom"/>
</dbReference>
<feature type="compositionally biased region" description="Polar residues" evidence="1">
    <location>
        <begin position="40"/>
        <end position="63"/>
    </location>
</feature>
<dbReference type="Proteomes" id="UP000515135">
    <property type="component" value="Unplaced"/>
</dbReference>
<organism evidence="3 4">
    <name type="scientific">Branchiostoma belcheri</name>
    <name type="common">Amphioxus</name>
    <dbReference type="NCBI Taxonomy" id="7741"/>
    <lineage>
        <taxon>Eukaryota</taxon>
        <taxon>Metazoa</taxon>
        <taxon>Chordata</taxon>
        <taxon>Cephalochordata</taxon>
        <taxon>Leptocardii</taxon>
        <taxon>Amphioxiformes</taxon>
        <taxon>Branchiostomatidae</taxon>
        <taxon>Branchiostoma</taxon>
    </lineage>
</organism>
<evidence type="ECO:0000256" key="1">
    <source>
        <dbReference type="SAM" id="MobiDB-lite"/>
    </source>
</evidence>
<protein>
    <submittedName>
        <fullName evidence="4">Uncharacterized protein LOC109481760</fullName>
    </submittedName>
</protein>
<feature type="region of interest" description="Disordered" evidence="1">
    <location>
        <begin position="1"/>
        <end position="86"/>
    </location>
</feature>
<feature type="region of interest" description="Disordered" evidence="1">
    <location>
        <begin position="240"/>
        <end position="267"/>
    </location>
</feature>
<dbReference type="PROSITE" id="PS50878">
    <property type="entry name" value="RT_POL"/>
    <property type="match status" value="1"/>
</dbReference>
<feature type="compositionally biased region" description="Basic and acidic residues" evidence="1">
    <location>
        <begin position="143"/>
        <end position="152"/>
    </location>
</feature>
<dbReference type="RefSeq" id="XP_019639912.1">
    <property type="nucleotide sequence ID" value="XM_019784353.1"/>
</dbReference>
<keyword evidence="3" id="KW-1185">Reference proteome</keyword>
<gene>
    <name evidence="4" type="primary">LOC109481760</name>
</gene>
<dbReference type="SUPFAM" id="SSF56672">
    <property type="entry name" value="DNA/RNA polymerases"/>
    <property type="match status" value="1"/>
</dbReference>
<dbReference type="CDD" id="cd01650">
    <property type="entry name" value="RT_nLTR_like"/>
    <property type="match status" value="1"/>
</dbReference>
<sequence length="1063" mass="121825">MGCLQRQKNLDQRARPQGLGETEETQRQEAHHSPQGIQVRGQQIASTQGSSPVVTEPVGQSDQEPGVEEAEELRKARVKWPPGNADKQWEQLDEDLEGILEGVLAGSVERKLEALVKVVYNVGLERFGEKELGKGRPQINQPNRREREKQRIRKDLKALRKRWKEASQEEKDALSSLREELRVRLRSLSNAERTRKRRRQKEKKRAEFMSNPFRFTKRLLGAKTSGRLTCSKEEAESYLQKTHGDVEREVPLEDRPKDEFPDPEQPTRELDCSELKLAEVKDVIRKARAGAAPGPSGIIYRVYKKCPRLTRRLWSLLKVVWRKKKLPQGWKKAEGVFCPKQENARGIEQFRTISLLSVEGKIFFAVLAKRLLKYMMDNNYIDTSIQKGGVPGCSGCLEHTSILSQLIQEAKAGKKDLAIVWLDLQNAYGSVPHQLIKVALEKYYVPEPVRLLIEQYMDGLMIRFTVNGYTTSWQRLQKGIITGCTISVILFVAAMNLVMKPALGQARGPKTDSGIRQRPLKAFMDDLTVTTESVISARYVLRSLSKAASWARMKFKAKKCRKLVMRRGKICDKLQLEVQGERIPAIAEQPIKSLGKKFDVKLSDKKNIEEFKQQMRDGLEAIENSELPGRYKVWCYQYGLLPRAVWPMTMYDIPLTVVEEVERRVSRHLRKWLGVPPGLTSIGLYSKTAKLQLPLTSMEEEYKVTKARAQLMLQESRDELVSQAGIRLRSGKTWAAAEAVASATSRLKHRDIVGVVAQGRRGFGAGREGTQRWGTASPRERRELIQKEVRQQEEEVRRSRAVSQGVQGAWTRWEGVRERKVMWNELMYSEPSKIRFLLKSVYDLLPTAANLKRWRKKDEDKCELCGKTGNLSHVLTSCPVALGKGRYTWRHNQVLKVIASAVEEQITENKVKGKQRKGLQFISFVKEGWKGKSKEKKERERIGIIASARIPPNNHSPGSEWPSLSPRWLETYCNKGRNVKESQFAADDGEWRAESDPLAMEEYREDFTFEESIENEAVCQIRKQIYEKITVKVIKHLSLLQQNFCTRLALRAVRTEDSRHHCN</sequence>
<proteinExistence type="predicted"/>
<evidence type="ECO:0000259" key="2">
    <source>
        <dbReference type="PROSITE" id="PS50878"/>
    </source>
</evidence>
<evidence type="ECO:0000313" key="3">
    <source>
        <dbReference type="Proteomes" id="UP000515135"/>
    </source>
</evidence>
<feature type="domain" description="Reverse transcriptase" evidence="2">
    <location>
        <begin position="319"/>
        <end position="598"/>
    </location>
</feature>
<feature type="region of interest" description="Disordered" evidence="1">
    <location>
        <begin position="133"/>
        <end position="152"/>
    </location>
</feature>
<dbReference type="AlphaFoldDB" id="A0A6P5A995"/>
<reference evidence="4" key="1">
    <citation type="submission" date="2025-08" db="UniProtKB">
        <authorList>
            <consortium name="RefSeq"/>
        </authorList>
    </citation>
    <scope>IDENTIFICATION</scope>
    <source>
        <tissue evidence="4">Gonad</tissue>
    </source>
</reference>